<evidence type="ECO:0000256" key="11">
    <source>
        <dbReference type="HAMAP-Rule" id="MF_00419"/>
    </source>
</evidence>
<dbReference type="InterPro" id="IPR029062">
    <property type="entry name" value="Class_I_gatase-like"/>
</dbReference>
<dbReference type="Gene3D" id="1.10.8.750">
    <property type="entry name" value="Phosphoribosylformylglycinamidine synthase, linker domain"/>
    <property type="match status" value="1"/>
</dbReference>
<evidence type="ECO:0000256" key="9">
    <source>
        <dbReference type="ARBA" id="ARBA00022962"/>
    </source>
</evidence>
<dbReference type="CDD" id="cd02204">
    <property type="entry name" value="PurL_repeat2"/>
    <property type="match status" value="1"/>
</dbReference>
<dbReference type="Pfam" id="PF18072">
    <property type="entry name" value="FGAR-AT_linker"/>
    <property type="match status" value="1"/>
</dbReference>
<feature type="domain" description="FGAR-AT PurM N-terminal-like" evidence="16">
    <location>
        <begin position="637"/>
        <end position="788"/>
    </location>
</feature>
<evidence type="ECO:0000259" key="16">
    <source>
        <dbReference type="Pfam" id="PF22689"/>
    </source>
</evidence>
<dbReference type="InterPro" id="IPR010073">
    <property type="entry name" value="PurL_large"/>
</dbReference>
<evidence type="ECO:0000256" key="10">
    <source>
        <dbReference type="ARBA" id="ARBA00052585"/>
    </source>
</evidence>
<evidence type="ECO:0000256" key="5">
    <source>
        <dbReference type="ARBA" id="ARBA00022741"/>
    </source>
</evidence>
<feature type="domain" description="PurM-like C-terminal" evidence="13">
    <location>
        <begin position="425"/>
        <end position="577"/>
    </location>
</feature>
<feature type="region of interest" description="Disordered" evidence="12">
    <location>
        <begin position="289"/>
        <end position="315"/>
    </location>
</feature>
<dbReference type="Pfam" id="PF02769">
    <property type="entry name" value="AIRS_C"/>
    <property type="match status" value="2"/>
</dbReference>
<dbReference type="SUPFAM" id="SSF56042">
    <property type="entry name" value="PurM C-terminal domain-like"/>
    <property type="match status" value="2"/>
</dbReference>
<dbReference type="PANTHER" id="PTHR10099:SF1">
    <property type="entry name" value="PHOSPHORIBOSYLFORMYLGLYCINAMIDINE SYNTHASE"/>
    <property type="match status" value="1"/>
</dbReference>
<dbReference type="SUPFAM" id="SSF82697">
    <property type="entry name" value="PurS-like"/>
    <property type="match status" value="1"/>
</dbReference>
<comment type="subcellular location">
    <subcellularLocation>
        <location evidence="11">Cytoplasm</location>
    </subcellularLocation>
</comment>
<dbReference type="UniPathway" id="UPA00074">
    <property type="reaction ID" value="UER00128"/>
</dbReference>
<comment type="subunit">
    <text evidence="11">Monomer.</text>
</comment>
<dbReference type="EC" id="6.3.5.3" evidence="11"/>
<evidence type="ECO:0000313" key="18">
    <source>
        <dbReference type="Proteomes" id="UP000010116"/>
    </source>
</evidence>
<dbReference type="CDD" id="cd01740">
    <property type="entry name" value="GATase1_FGAR_AT"/>
    <property type="match status" value="1"/>
</dbReference>
<dbReference type="CDD" id="cd02203">
    <property type="entry name" value="PurL_repeat1"/>
    <property type="match status" value="1"/>
</dbReference>
<evidence type="ECO:0000256" key="1">
    <source>
        <dbReference type="ARBA" id="ARBA00004920"/>
    </source>
</evidence>
<dbReference type="InterPro" id="IPR041609">
    <property type="entry name" value="PurL_linker"/>
</dbReference>
<organism evidence="17 18">
    <name type="scientific">SAR86 cluster bacterium SAR86B</name>
    <dbReference type="NCBI Taxonomy" id="1123867"/>
    <lineage>
        <taxon>Bacteria</taxon>
        <taxon>Pseudomonadati</taxon>
        <taxon>Pseudomonadota</taxon>
        <taxon>Gammaproteobacteria</taxon>
        <taxon>SAR86 cluster</taxon>
    </lineage>
</organism>
<dbReference type="InterPro" id="IPR040707">
    <property type="entry name" value="FGAR-AT_N"/>
</dbReference>
<keyword evidence="6 11" id="KW-0658">Purine biosynthesis</keyword>
<feature type="domain" description="Phosphoribosylformylglycinamidine synthase N-terminal" evidence="15">
    <location>
        <begin position="59"/>
        <end position="142"/>
    </location>
</feature>
<dbReference type="Gene3D" id="3.40.50.880">
    <property type="match status" value="1"/>
</dbReference>
<dbReference type="GO" id="GO:0046872">
    <property type="term" value="F:metal ion binding"/>
    <property type="evidence" value="ECO:0007669"/>
    <property type="project" value="UniProtKB-KW"/>
</dbReference>
<dbReference type="GO" id="GO:0005524">
    <property type="term" value="F:ATP binding"/>
    <property type="evidence" value="ECO:0007669"/>
    <property type="project" value="UniProtKB-UniRule"/>
</dbReference>
<dbReference type="FunFam" id="3.40.50.880:FF:000008">
    <property type="entry name" value="Phosphoribosylformylglycinamidine synthase"/>
    <property type="match status" value="1"/>
</dbReference>
<evidence type="ECO:0000256" key="12">
    <source>
        <dbReference type="SAM" id="MobiDB-lite"/>
    </source>
</evidence>
<dbReference type="InterPro" id="IPR010918">
    <property type="entry name" value="PurM-like_C_dom"/>
</dbReference>
<feature type="binding site" evidence="11">
    <location>
        <position position="870"/>
    </location>
    <ligand>
        <name>ATP</name>
        <dbReference type="ChEBI" id="CHEBI:30616"/>
    </ligand>
</feature>
<evidence type="ECO:0000259" key="15">
    <source>
        <dbReference type="Pfam" id="PF18076"/>
    </source>
</evidence>
<dbReference type="Pfam" id="PF22689">
    <property type="entry name" value="FGAR-AT_PurM_N-like"/>
    <property type="match status" value="1"/>
</dbReference>
<keyword evidence="3 11" id="KW-0436">Ligase</keyword>
<dbReference type="GO" id="GO:0005737">
    <property type="term" value="C:cytoplasm"/>
    <property type="evidence" value="ECO:0007669"/>
    <property type="project" value="UniProtKB-SubCell"/>
</dbReference>
<dbReference type="InterPro" id="IPR055181">
    <property type="entry name" value="FGAR-AT_PurM_N-like"/>
</dbReference>
<dbReference type="PROSITE" id="PS51273">
    <property type="entry name" value="GATASE_TYPE_1"/>
    <property type="match status" value="1"/>
</dbReference>
<accession>J4KSL5</accession>
<proteinExistence type="inferred from homology"/>
<evidence type="ECO:0000259" key="14">
    <source>
        <dbReference type="Pfam" id="PF18072"/>
    </source>
</evidence>
<evidence type="ECO:0000256" key="6">
    <source>
        <dbReference type="ARBA" id="ARBA00022755"/>
    </source>
</evidence>
<dbReference type="SUPFAM" id="SSF52317">
    <property type="entry name" value="Class I glutamine amidotransferase-like"/>
    <property type="match status" value="1"/>
</dbReference>
<reference evidence="17 18" key="1">
    <citation type="journal article" date="2012" name="ISME J.">
        <title>Genomic insights to SAR86, an abundant and uncultivated marine bacterial lineage.</title>
        <authorList>
            <person name="Dupont C.L."/>
            <person name="Rusch D.B."/>
            <person name="Yooseph S."/>
            <person name="Lombardo M.J."/>
            <person name="Richter R.A."/>
            <person name="Valas R."/>
            <person name="Novotny M."/>
            <person name="Yee-Greenbaum J."/>
            <person name="Selengut J.D."/>
            <person name="Haft D.H."/>
            <person name="Halpern A.L."/>
            <person name="Lasken R.S."/>
            <person name="Nealson K."/>
            <person name="Friedman R."/>
            <person name="Venter J.C."/>
        </authorList>
    </citation>
    <scope>NUCLEOTIDE SEQUENCE [LARGE SCALE GENOMIC DNA]</scope>
</reference>
<dbReference type="Gene3D" id="3.30.1330.10">
    <property type="entry name" value="PurM-like, N-terminal domain"/>
    <property type="match status" value="2"/>
</dbReference>
<comment type="similarity">
    <text evidence="2 11">In the N-terminal section; belongs to the FGAMS family.</text>
</comment>
<evidence type="ECO:0000256" key="8">
    <source>
        <dbReference type="ARBA" id="ARBA00022842"/>
    </source>
</evidence>
<dbReference type="EMBL" id="JH611185">
    <property type="protein sequence ID" value="EJP72914.1"/>
    <property type="molecule type" value="Genomic_DNA"/>
</dbReference>
<feature type="binding site" evidence="11">
    <location>
        <position position="707"/>
    </location>
    <ligand>
        <name>Mg(2+)</name>
        <dbReference type="ChEBI" id="CHEBI:18420"/>
    </ligand>
</feature>
<keyword evidence="9 11" id="KW-0315">Glutamine amidotransferase</keyword>
<dbReference type="Pfam" id="PF18076">
    <property type="entry name" value="FGAR-AT_N"/>
    <property type="match status" value="1"/>
</dbReference>
<dbReference type="InterPro" id="IPR036604">
    <property type="entry name" value="PurS-like_sf"/>
</dbReference>
<dbReference type="Proteomes" id="UP000010116">
    <property type="component" value="Unassembled WGS sequence"/>
</dbReference>
<comment type="caution">
    <text evidence="11">Lacks conserved residue(s) required for the propagation of feature annotation.</text>
</comment>
<keyword evidence="8 11" id="KW-0460">Magnesium</keyword>
<dbReference type="InterPro" id="IPR036676">
    <property type="entry name" value="PurM-like_C_sf"/>
</dbReference>
<dbReference type="NCBIfam" id="TIGR01735">
    <property type="entry name" value="FGAM_synt"/>
    <property type="match status" value="1"/>
</dbReference>
<dbReference type="SUPFAM" id="SSF109736">
    <property type="entry name" value="FGAM synthase PurL, linker domain"/>
    <property type="match status" value="1"/>
</dbReference>
<evidence type="ECO:0000256" key="2">
    <source>
        <dbReference type="ARBA" id="ARBA00008608"/>
    </source>
</evidence>
<dbReference type="FunFam" id="3.90.650.10:FF:000024">
    <property type="entry name" value="Phosphoribosylformylglycinamidine synthase"/>
    <property type="match status" value="1"/>
</dbReference>
<evidence type="ECO:0000259" key="13">
    <source>
        <dbReference type="Pfam" id="PF02769"/>
    </source>
</evidence>
<dbReference type="GO" id="GO:0006189">
    <property type="term" value="P:'de novo' IMP biosynthetic process"/>
    <property type="evidence" value="ECO:0007669"/>
    <property type="project" value="UniProtKB-UniRule"/>
</dbReference>
<comment type="function">
    <text evidence="11">Phosphoribosylformylglycinamidine synthase involved in the purines biosynthetic pathway. Catalyzes the ATP-dependent conversion of formylglycinamide ribonucleotide (FGAR) and glutamine to yield formylglycinamidine ribonucleotide (FGAM) and glutamate.</text>
</comment>
<dbReference type="AlphaFoldDB" id="J4KSL5"/>
<dbReference type="SMART" id="SM01211">
    <property type="entry name" value="GATase_5"/>
    <property type="match status" value="1"/>
</dbReference>
<evidence type="ECO:0000256" key="7">
    <source>
        <dbReference type="ARBA" id="ARBA00022840"/>
    </source>
</evidence>
<feature type="active site" evidence="11">
    <location>
        <position position="1241"/>
    </location>
</feature>
<dbReference type="InterPro" id="IPR036921">
    <property type="entry name" value="PurM-like_N_sf"/>
</dbReference>
<name>J4KSL5_9GAMM</name>
<dbReference type="Gene3D" id="3.90.650.10">
    <property type="entry name" value="PurM-like C-terminal domain"/>
    <property type="match status" value="2"/>
</dbReference>
<dbReference type="SUPFAM" id="SSF55326">
    <property type="entry name" value="PurM N-terminal domain-like"/>
    <property type="match status" value="2"/>
</dbReference>
<gene>
    <name evidence="11 17" type="primary">purL</name>
    <name evidence="17" type="ORF">NT02SARS_0821</name>
</gene>
<feature type="active site" evidence="11">
    <location>
        <position position="1239"/>
    </location>
</feature>
<protein>
    <recommendedName>
        <fullName evidence="11">Phosphoribosylformylglycinamidine synthase</fullName>
        <shortName evidence="11">FGAM synthase</shortName>
        <shortName evidence="11">FGAMS</shortName>
        <ecNumber evidence="11">6.3.5.3</ecNumber>
    </recommendedName>
    <alternativeName>
        <fullName evidence="11">Formylglycinamide ribonucleotide amidotransferase</fullName>
        <shortName evidence="11">FGAR amidotransferase</shortName>
        <shortName evidence="11">FGAR-AT</shortName>
    </alternativeName>
</protein>
<keyword evidence="5 11" id="KW-0547">Nucleotide-binding</keyword>
<evidence type="ECO:0000256" key="3">
    <source>
        <dbReference type="ARBA" id="ARBA00022598"/>
    </source>
</evidence>
<dbReference type="GO" id="GO:0004642">
    <property type="term" value="F:phosphoribosylformylglycinamidine synthase activity"/>
    <property type="evidence" value="ECO:0007669"/>
    <property type="project" value="UniProtKB-UniRule"/>
</dbReference>
<dbReference type="FunFam" id="1.10.8.750:FF:000002">
    <property type="entry name" value="Phosphoribosylformylglycinamidine synthase"/>
    <property type="match status" value="1"/>
</dbReference>
<comment type="catalytic activity">
    <reaction evidence="10 11">
        <text>N(2)-formyl-N(1)-(5-phospho-beta-D-ribosyl)glycinamide + L-glutamine + ATP + H2O = 2-formamido-N(1)-(5-O-phospho-beta-D-ribosyl)acetamidine + L-glutamate + ADP + phosphate + H(+)</text>
        <dbReference type="Rhea" id="RHEA:17129"/>
        <dbReference type="ChEBI" id="CHEBI:15377"/>
        <dbReference type="ChEBI" id="CHEBI:15378"/>
        <dbReference type="ChEBI" id="CHEBI:29985"/>
        <dbReference type="ChEBI" id="CHEBI:30616"/>
        <dbReference type="ChEBI" id="CHEBI:43474"/>
        <dbReference type="ChEBI" id="CHEBI:58359"/>
        <dbReference type="ChEBI" id="CHEBI:147286"/>
        <dbReference type="ChEBI" id="CHEBI:147287"/>
        <dbReference type="ChEBI" id="CHEBI:456216"/>
        <dbReference type="EC" id="6.3.5.3"/>
    </reaction>
</comment>
<sequence length="1276" mass="139761">MSKVNNLILFGKEAYSASKIAQLKANFQKNNPQLSLDKLTANEIYLISGSQLDEVSHELQSILDATDKSHYFDLLIGPRAGTISPWSSKAQDIVKNVRVNNIDRLEKFIAISIGKENLDSDLSCFYDRMTQSVYKNLDECKEFLQSTDARKLLTIDILGKGKSELEKANNEMGFAMSQDEIDYLDNFYKSAKRNPTDAELMMFAQANSEHCRHKIFNAKWNINGANVNDSLFDLIKATSKNSPQGIISAYKDNAAIIEGGDAERIHLENNEYVFKEDKINSTIKVETHNHPTAISPYPGAATGSGGEIRDEGATGKGAKPKLGIVGFNVSNLRIPGLERSWEGKEHKPERIASPLDIMIEAPIGAAAFNNEFGRPSTLGYFRVLETQFKDNKAFGFHKPIMLAGGIGEIRDTNNFKEEIDADYLVVVLGGPAMLIGLGGGAASSVSSGESDLELDFASVQRDNAEMERRCQEVINTCSMMDSSLIEFIHDVGAGGLSNAIPELAKDSDLGVAIDLSKIPVADPSMSPMEIWSNESQERYVLAIHPNNKNAFIEICNRERCEFAIVGTTTKEKSVKLFDPVAKNYPVDVPLSMLFGDLPITEITISNDKVTAVSEDQIEDDDVLANLHNILQHPTVASKSFLITIGDRTVSGMIARDQFVGPYQVPVSNYSASLRSYKGYAGEAVAIGEKANLAINNPGASMRMALGELLTNLSGIKTNGLENIQVSANWMAPTSTEGENSNLREGVEALSKLAVALNISIPVGKDSLSMKTKWSDYEVASPLSGTLTGMSPVSDVRNAITPEIINIQDSTILHIALNDKSRLGGSIYDSIYDLGNTSTPDVDNTEALKSLFNTTQSNLDKRKLLALHDVSDGGLLTSLTEMAFASKCGLDINLDNINNLKNYLFAEEIGILIQVKNNDLAEVINSYAEKGLIVNQLGNISDSSNLTLSSAGKLIFTEEVSKLEKSWREVSHAIQSIRDNKACADSELALLDDNNFNGLYSNTQFNETSFSPFNISSTSPKVAILREQGVNGQLEMAAAFSAAGFKTVDVHMQDLLDQNINLSDFNGLAACGGFSYGDVLGAGGGWAKTILHNQRVKDEFQEFFNKTNTFTLGVCNGCQMLSHLKELIPGAEHWPTFKKNLSDQFEARLVQVQIQNSNSKLLTNMDGWSIPVASAHGEGRAVFNNSSDLDTLKANDQISLQFIHSQDQPTETYPLNPNGSPEGITGITSQDGRVTIMMPHPERVFRSIQMSWQDENWKDYSPWMQMFINAKDFSDNS</sequence>
<dbReference type="Pfam" id="PF13507">
    <property type="entry name" value="GATase_5"/>
    <property type="match status" value="1"/>
</dbReference>
<feature type="active site" description="Nucleophile" evidence="11">
    <location>
        <position position="1114"/>
    </location>
</feature>
<keyword evidence="4 11" id="KW-0479">Metal-binding</keyword>
<feature type="domain" description="PurM-like C-terminal" evidence="13">
    <location>
        <begin position="816"/>
        <end position="946"/>
    </location>
</feature>
<feature type="binding site" evidence="11">
    <location>
        <position position="868"/>
    </location>
    <ligand>
        <name>Mg(2+)</name>
        <dbReference type="ChEBI" id="CHEBI:18420"/>
    </ligand>
</feature>
<evidence type="ECO:0000256" key="4">
    <source>
        <dbReference type="ARBA" id="ARBA00022723"/>
    </source>
</evidence>
<keyword evidence="11" id="KW-0963">Cytoplasm</keyword>
<feature type="binding site" evidence="11">
    <location>
        <begin position="299"/>
        <end position="310"/>
    </location>
    <ligand>
        <name>ATP</name>
        <dbReference type="ChEBI" id="CHEBI:30616"/>
    </ligand>
</feature>
<dbReference type="HAMAP" id="MF_00419">
    <property type="entry name" value="PurL_1"/>
    <property type="match status" value="1"/>
</dbReference>
<feature type="binding site" evidence="11">
    <location>
        <position position="711"/>
    </location>
    <ligand>
        <name>Mg(2+)</name>
        <dbReference type="ChEBI" id="CHEBI:18420"/>
    </ligand>
</feature>
<dbReference type="HOGENOM" id="CLU_001031_0_2_6"/>
<evidence type="ECO:0000313" key="17">
    <source>
        <dbReference type="EMBL" id="EJP72914.1"/>
    </source>
</evidence>
<dbReference type="PANTHER" id="PTHR10099">
    <property type="entry name" value="PHOSPHORIBOSYLFORMYLGLYCINAMIDINE SYNTHASE"/>
    <property type="match status" value="1"/>
</dbReference>
<dbReference type="NCBIfam" id="NF003672">
    <property type="entry name" value="PRK05297.1"/>
    <property type="match status" value="1"/>
</dbReference>
<keyword evidence="7 11" id="KW-0067">ATP-binding</keyword>
<feature type="domain" description="Phosphoribosylformylglycinamidine synthase linker" evidence="14">
    <location>
        <begin position="165"/>
        <end position="214"/>
    </location>
</feature>
<comment type="pathway">
    <text evidence="1 11">Purine metabolism; IMP biosynthesis via de novo pathway; 5-amino-1-(5-phospho-D-ribosyl)imidazole from N(2)-formyl-N(1)-(5-phospho-D-ribosyl)glycinamide: step 1/2.</text>
</comment>